<evidence type="ECO:0000313" key="2">
    <source>
        <dbReference type="EMBL" id="SFD83293.1"/>
    </source>
</evidence>
<evidence type="ECO:0000256" key="1">
    <source>
        <dbReference type="SAM" id="MobiDB-lite"/>
    </source>
</evidence>
<dbReference type="RefSeq" id="WP_090083833.1">
    <property type="nucleotide sequence ID" value="NZ_FOMR01000004.1"/>
</dbReference>
<feature type="compositionally biased region" description="Polar residues" evidence="1">
    <location>
        <begin position="73"/>
        <end position="83"/>
    </location>
</feature>
<protein>
    <submittedName>
        <fullName evidence="2">Uncharacterized protein</fullName>
    </submittedName>
</protein>
<sequence length="103" mass="11473">MRKRYIASAAAGAAGASIAGYFLRNKENRDKVKYQLKTAADKVRNGKNQEDLDSTFEDAGAPGQTDKKDRTQMENSKMVSEGSQFGVHYYNDVKEEANEKMNS</sequence>
<proteinExistence type="predicted"/>
<dbReference type="AlphaFoldDB" id="A0A1I1VQL4"/>
<accession>A0A1I1VQL4</accession>
<evidence type="ECO:0000313" key="3">
    <source>
        <dbReference type="Proteomes" id="UP000199474"/>
    </source>
</evidence>
<dbReference type="STRING" id="640948.SAMN05216238_104299"/>
<gene>
    <name evidence="2" type="ORF">SAMN05216238_104299</name>
</gene>
<organism evidence="2 3">
    <name type="scientific">Lentibacillus persicus</name>
    <dbReference type="NCBI Taxonomy" id="640948"/>
    <lineage>
        <taxon>Bacteria</taxon>
        <taxon>Bacillati</taxon>
        <taxon>Bacillota</taxon>
        <taxon>Bacilli</taxon>
        <taxon>Bacillales</taxon>
        <taxon>Bacillaceae</taxon>
        <taxon>Lentibacillus</taxon>
    </lineage>
</organism>
<keyword evidence="3" id="KW-1185">Reference proteome</keyword>
<dbReference type="Proteomes" id="UP000199474">
    <property type="component" value="Unassembled WGS sequence"/>
</dbReference>
<name>A0A1I1VQL4_9BACI</name>
<dbReference type="EMBL" id="FOMR01000004">
    <property type="protein sequence ID" value="SFD83293.1"/>
    <property type="molecule type" value="Genomic_DNA"/>
</dbReference>
<dbReference type="OrthoDB" id="2390014at2"/>
<reference evidence="3" key="1">
    <citation type="submission" date="2016-10" db="EMBL/GenBank/DDBJ databases">
        <authorList>
            <person name="Varghese N."/>
            <person name="Submissions S."/>
        </authorList>
    </citation>
    <scope>NUCLEOTIDE SEQUENCE [LARGE SCALE GENOMIC DNA]</scope>
    <source>
        <strain evidence="3">DSM 22530</strain>
    </source>
</reference>
<feature type="region of interest" description="Disordered" evidence="1">
    <location>
        <begin position="43"/>
        <end position="91"/>
    </location>
</feature>